<proteinExistence type="predicted"/>
<keyword evidence="1" id="KW-0378">Hydrolase</keyword>
<evidence type="ECO:0000313" key="1">
    <source>
        <dbReference type="EMBL" id="KAK9237423.1"/>
    </source>
</evidence>
<protein>
    <submittedName>
        <fullName evidence="1">P-loop containing nucleoside triphosphate hydrolase protein</fullName>
    </submittedName>
</protein>
<evidence type="ECO:0000313" key="2">
    <source>
        <dbReference type="Proteomes" id="UP001433508"/>
    </source>
</evidence>
<organism evidence="1 2">
    <name type="scientific">Lipomyces kononenkoae</name>
    <name type="common">Yeast</name>
    <dbReference type="NCBI Taxonomy" id="34357"/>
    <lineage>
        <taxon>Eukaryota</taxon>
        <taxon>Fungi</taxon>
        <taxon>Dikarya</taxon>
        <taxon>Ascomycota</taxon>
        <taxon>Saccharomycotina</taxon>
        <taxon>Lipomycetes</taxon>
        <taxon>Lipomycetales</taxon>
        <taxon>Lipomycetaceae</taxon>
        <taxon>Lipomyces</taxon>
    </lineage>
</organism>
<dbReference type="EMBL" id="MU971369">
    <property type="protein sequence ID" value="KAK9237423.1"/>
    <property type="molecule type" value="Genomic_DNA"/>
</dbReference>
<reference evidence="2" key="1">
    <citation type="journal article" date="2024" name="Front. Bioeng. Biotechnol.">
        <title>Genome-scale model development and genomic sequencing of the oleaginous clade Lipomyces.</title>
        <authorList>
            <person name="Czajka J.J."/>
            <person name="Han Y."/>
            <person name="Kim J."/>
            <person name="Mondo S.J."/>
            <person name="Hofstad B.A."/>
            <person name="Robles A."/>
            <person name="Haridas S."/>
            <person name="Riley R."/>
            <person name="LaButti K."/>
            <person name="Pangilinan J."/>
            <person name="Andreopoulos W."/>
            <person name="Lipzen A."/>
            <person name="Yan J."/>
            <person name="Wang M."/>
            <person name="Ng V."/>
            <person name="Grigoriev I.V."/>
            <person name="Spatafora J.W."/>
            <person name="Magnuson J.K."/>
            <person name="Baker S.E."/>
            <person name="Pomraning K.R."/>
        </authorList>
    </citation>
    <scope>NUCLEOTIDE SEQUENCE [LARGE SCALE GENOMIC DNA]</scope>
    <source>
        <strain evidence="2">CBS 7786</strain>
    </source>
</reference>
<keyword evidence="2" id="KW-1185">Reference proteome</keyword>
<dbReference type="Proteomes" id="UP001433508">
    <property type="component" value="Unassembled WGS sequence"/>
</dbReference>
<accession>A0ACC3T0M2</accession>
<gene>
    <name evidence="1" type="ORF">V1525DRAFT_403941</name>
</gene>
<name>A0ACC3T0M2_LIPKO</name>
<comment type="caution">
    <text evidence="1">The sequence shown here is derived from an EMBL/GenBank/DDBJ whole genome shotgun (WGS) entry which is preliminary data.</text>
</comment>
<sequence>MGRRIRNLNTAGTSGPLLSPAAINSRVYSLISSYLAANVEANQPALSAREVSPSALLQVVQSSDAALRRLKKNVVEKSIDNALRQIILEEREAVIEDSNEHIELDSDLEGVDESCLMEVKDSNAMNKGIVGLWDTGSNTRQTTVEIPDNPVTASNDSVVDSSSSTLSVQPVTPNTTVATAAPAPARTHTQPSKKRDRGPVGDGSSNKRSKGGSTADKEDRSPPMNIKLSDIGGMDHIVAEMLELVGMPIMHPEIYLHTGIHPPRGVLLHGPPGCGKTMLANAIAGELGVPFISLSAPSIVSGMSGESEKRVREIFDEARSIAPCLIFLDEIDAITPKRESAQREMERRIVAQLLTCMDDLSLEKTDGKVVMIIGATNRPDSLDPALRRAGRFDREIQMSVPDEISRESILRVLSRKLRLSGEFDFKALAKMTAGYVGADLSALTTAAGIAAIKRIFRELKPGSPLPALESGAADAVGTDEHVEESSKQASGDEDYMDVDVIDIADDDDGIPAPQKIQHNIDRKENSIIQQFLKDFPDTLTAEQLEPLSISIEDFLTALPSVQPSSKREGFATIPDITWADVGALERVRIELQMAIVQPIRRPELYAQVGITAPAGVLLWGPPGCGKTLLAKAVANESRANFISVRGPELLNKFVGESERAVRQVFLRARASVPCVIFFDELDALVPKRDDTLSESSARVVNTLLTELDGLNDRNGIYVIAATNRPDIIDPAMLRPGRLDKPLFVELPTAEERAAILRTVVGKNTPIDESINLDAIGADLRCRNFSGADLAALVREAAVGALRKAVFALKDEHGNIGESFGDVVTPKVVVTADDFEAAFKNVKPSVSDKDRTKYERLGREYGWKQE</sequence>